<sequence length="311" mass="34228">MSVHGDRTAGLSLDRLGHGRHAGAAPHEQDPADAVHRQSGAADRTVEGLDGLLQPWPDHVLELTTREPHTGLDARERDGDDGVGVARQALLRVAAVDPESGDGGPHRRVIGVERAHRTVEHLVDVGEDRGVDVDATESFHALRTSDQRESGVGALHQCDVEGATTEVVHRHDASGLDTVPGRVRDGGCLRLREELHPSQVEARVSRHLAHHVELVRAVVRRMRDDDLLRCLTLSLDHEPDDTAEEVPHQRFGAVGGTSQDQRYRVAEPSLELPRHPRRLVDPTADGRFTDEHVAVISQEHDRRDHRAGRPQ</sequence>
<reference evidence="2" key="1">
    <citation type="submission" date="2020-05" db="EMBL/GenBank/DDBJ databases">
        <authorList>
            <person name="Chiriac C."/>
            <person name="Salcher M."/>
            <person name="Ghai R."/>
            <person name="Kavagutti S V."/>
        </authorList>
    </citation>
    <scope>NUCLEOTIDE SEQUENCE</scope>
</reference>
<feature type="compositionally biased region" description="Basic and acidic residues" evidence="1">
    <location>
        <begin position="27"/>
        <end position="36"/>
    </location>
</feature>
<proteinExistence type="predicted"/>
<feature type="region of interest" description="Disordered" evidence="1">
    <location>
        <begin position="1"/>
        <end position="43"/>
    </location>
</feature>
<protein>
    <submittedName>
        <fullName evidence="2">Unannotated protein</fullName>
    </submittedName>
</protein>
<evidence type="ECO:0000256" key="1">
    <source>
        <dbReference type="SAM" id="MobiDB-lite"/>
    </source>
</evidence>
<accession>A0A6J6G4F7</accession>
<feature type="compositionally biased region" description="Basic and acidic residues" evidence="1">
    <location>
        <begin position="287"/>
        <end position="304"/>
    </location>
</feature>
<evidence type="ECO:0000313" key="2">
    <source>
        <dbReference type="EMBL" id="CAB4596156.1"/>
    </source>
</evidence>
<dbReference type="AlphaFoldDB" id="A0A6J6G4F7"/>
<dbReference type="EMBL" id="CAEZSR010000273">
    <property type="protein sequence ID" value="CAB4596156.1"/>
    <property type="molecule type" value="Genomic_DNA"/>
</dbReference>
<organism evidence="2">
    <name type="scientific">freshwater metagenome</name>
    <dbReference type="NCBI Taxonomy" id="449393"/>
    <lineage>
        <taxon>unclassified sequences</taxon>
        <taxon>metagenomes</taxon>
        <taxon>ecological metagenomes</taxon>
    </lineage>
</organism>
<feature type="region of interest" description="Disordered" evidence="1">
    <location>
        <begin position="267"/>
        <end position="311"/>
    </location>
</feature>
<name>A0A6J6G4F7_9ZZZZ</name>
<gene>
    <name evidence="2" type="ORF">UFOPK1493_04015</name>
</gene>